<reference evidence="1" key="1">
    <citation type="submission" date="2022-04" db="EMBL/GenBank/DDBJ databases">
        <title>Jade perch genome.</title>
        <authorList>
            <person name="Chao B."/>
        </authorList>
    </citation>
    <scope>NUCLEOTIDE SEQUENCE</scope>
    <source>
        <strain evidence="1">CB-2022</strain>
    </source>
</reference>
<evidence type="ECO:0000313" key="1">
    <source>
        <dbReference type="EMBL" id="KAI3364034.1"/>
    </source>
</evidence>
<name>A0ACB8W8G4_9TELE</name>
<proteinExistence type="predicted"/>
<evidence type="ECO:0000313" key="2">
    <source>
        <dbReference type="Proteomes" id="UP000831701"/>
    </source>
</evidence>
<gene>
    <name evidence="1" type="ORF">L3Q82_010860</name>
</gene>
<sequence length="984" mass="108135">MTKQEPLASCFLSVSLFAHCPPVFRSKKVIKLVPEYLLKKRKAYQAIKATQAKLALLEKRKVSKGKPLKFKRLEDFLKDSHKKHRDETRIRRAEHRPPAPLPPAKNRLAFAVRIREIKGVSPKVMKVIQMLRLRKIFSGAFMKINKTSVAMMKMVEPYVAWGFPNLKSVRELILKRGQTRIGRRTVPLTDNAFIEQHMGKHGIICLEDLIHEIYSVGKSFRAANNFLVPFKLSVARHAARDKAGLLKDLGNPGFRVDGILVLPLLCYSAVTINSMRHMSHQPEEGKEMWQPMQLRLYGCALGELEDSVGSASAFFDIVISPRGRASNSLNSLPLLPTSGAIMGEVVQMHFTTVDYVIFALLLVASAGIGLFYAFSGGRQRTTQEFLMADRSMSCLPVSLSLLATFQSAVAILGAPSEVYTFGTQYWFLGCSYFLGLLIPAHVFIPVFYRLRLSSAYEYLELRFNKAVRICGTVTFIFQMVIYMGVVLYAPALALNAVTGFDLWGAVLAMGLVCTLYTALGGLKAVIWTDVFQTVVMFAGQLAVIVVGASQAGGISAVWMKAVNGSRIAGLDLNPDPLERHTFWTLGVGGVFLMLALYGVNQAQVQRYLSSRTEKEAIMSCYVVFPCQQIVLSLGCLMGLVMFARYGEDSPLDKGYVKTNDQMVLYFVMDVFRDLPGLAGLFVACLFSGALSTISSAFNSLATVTMEDLIKPHFPNMTEAKATLLSKGLALAYGLVCLAMAYLASLMGSVLQAAFSIFGMVGGPLLGVFCLGMFFPWANSIGAVVGLVAGLAMAFWIGIGSFVMRMSGPTPVPPLNTTALPLFDNMTTTVMTTLVSAATAKPRPTGVEALYSLSYMWYSAHNSATVVVVGLLVSLLTGPMKEKELTPGTVFPVLGTLLFFLPKRYREKLCCVTPLAQKPKEMDTQPYLMAKKDSNGAAYCKEDTVTEDKETESDRAQTEEEEDLETRVTLPSCQLTAHTVQETAL</sequence>
<dbReference type="EMBL" id="CM041543">
    <property type="protein sequence ID" value="KAI3364034.1"/>
    <property type="molecule type" value="Genomic_DNA"/>
</dbReference>
<organism evidence="1 2">
    <name type="scientific">Scortum barcoo</name>
    <name type="common">barcoo grunter</name>
    <dbReference type="NCBI Taxonomy" id="214431"/>
    <lineage>
        <taxon>Eukaryota</taxon>
        <taxon>Metazoa</taxon>
        <taxon>Chordata</taxon>
        <taxon>Craniata</taxon>
        <taxon>Vertebrata</taxon>
        <taxon>Euteleostomi</taxon>
        <taxon>Actinopterygii</taxon>
        <taxon>Neopterygii</taxon>
        <taxon>Teleostei</taxon>
        <taxon>Neoteleostei</taxon>
        <taxon>Acanthomorphata</taxon>
        <taxon>Eupercaria</taxon>
        <taxon>Centrarchiformes</taxon>
        <taxon>Terapontoidei</taxon>
        <taxon>Terapontidae</taxon>
        <taxon>Scortum</taxon>
    </lineage>
</organism>
<protein>
    <submittedName>
        <fullName evidence="1">Uncharacterized protein</fullName>
    </submittedName>
</protein>
<dbReference type="Proteomes" id="UP000831701">
    <property type="component" value="Chromosome 13"/>
</dbReference>
<keyword evidence="2" id="KW-1185">Reference proteome</keyword>
<comment type="caution">
    <text evidence="1">The sequence shown here is derived from an EMBL/GenBank/DDBJ whole genome shotgun (WGS) entry which is preliminary data.</text>
</comment>
<accession>A0ACB8W8G4</accession>